<dbReference type="EMBL" id="SHKO01000002">
    <property type="protein sequence ID" value="RZT94163.1"/>
    <property type="molecule type" value="Genomic_DNA"/>
</dbReference>
<accession>A0A4Q7VES9</accession>
<dbReference type="Proteomes" id="UP000293398">
    <property type="component" value="Unassembled WGS sequence"/>
</dbReference>
<evidence type="ECO:0000313" key="3">
    <source>
        <dbReference type="Proteomes" id="UP000293398"/>
    </source>
</evidence>
<feature type="transmembrane region" description="Helical" evidence="1">
    <location>
        <begin position="48"/>
        <end position="74"/>
    </location>
</feature>
<keyword evidence="1" id="KW-0812">Transmembrane</keyword>
<dbReference type="OrthoDB" id="9845854at2"/>
<dbReference type="AlphaFoldDB" id="A0A4Q7VES9"/>
<gene>
    <name evidence="2" type="ORF">EV681_2581</name>
</gene>
<keyword evidence="3" id="KW-1185">Reference proteome</keyword>
<feature type="transmembrane region" description="Helical" evidence="1">
    <location>
        <begin position="12"/>
        <end position="36"/>
    </location>
</feature>
<protein>
    <submittedName>
        <fullName evidence="2">Uncharacterized protein</fullName>
    </submittedName>
</protein>
<name>A0A4Q7VES9_9BURK</name>
<sequence>MAQIDIQLIRIAPRLLCIVAIVIFIIQALGVVMGIIEMLNSGPGSGVMLWLGLFGGIASAAFQPAILIAVAAAVTHLERIANLPNLEK</sequence>
<comment type="caution">
    <text evidence="2">The sequence shown here is derived from an EMBL/GenBank/DDBJ whole genome shotgun (WGS) entry which is preliminary data.</text>
</comment>
<evidence type="ECO:0000256" key="1">
    <source>
        <dbReference type="SAM" id="Phobius"/>
    </source>
</evidence>
<keyword evidence="1" id="KW-0472">Membrane</keyword>
<proteinExistence type="predicted"/>
<evidence type="ECO:0000313" key="2">
    <source>
        <dbReference type="EMBL" id="RZT94163.1"/>
    </source>
</evidence>
<reference evidence="2 3" key="1">
    <citation type="submission" date="2019-02" db="EMBL/GenBank/DDBJ databases">
        <title>Genomic Encyclopedia of Type Strains, Phase IV (KMG-IV): sequencing the most valuable type-strain genomes for metagenomic binning, comparative biology and taxonomic classification.</title>
        <authorList>
            <person name="Goeker M."/>
        </authorList>
    </citation>
    <scope>NUCLEOTIDE SEQUENCE [LARGE SCALE GENOMIC DNA]</scope>
    <source>
        <strain evidence="2 3">DSM 23814</strain>
    </source>
</reference>
<keyword evidence="1" id="KW-1133">Transmembrane helix</keyword>
<dbReference type="RefSeq" id="WP_130304180.1">
    <property type="nucleotide sequence ID" value="NZ_SHKO01000002.1"/>
</dbReference>
<organism evidence="2 3">
    <name type="scientific">Advenella incenata</name>
    <dbReference type="NCBI Taxonomy" id="267800"/>
    <lineage>
        <taxon>Bacteria</taxon>
        <taxon>Pseudomonadati</taxon>
        <taxon>Pseudomonadota</taxon>
        <taxon>Betaproteobacteria</taxon>
        <taxon>Burkholderiales</taxon>
        <taxon>Alcaligenaceae</taxon>
    </lineage>
</organism>